<protein>
    <submittedName>
        <fullName evidence="1">Uncharacterized protein</fullName>
    </submittedName>
</protein>
<dbReference type="EMBL" id="CABEEZ010000167">
    <property type="protein sequence ID" value="VTR60987.1"/>
    <property type="molecule type" value="Genomic_DNA"/>
</dbReference>
<evidence type="ECO:0000313" key="1">
    <source>
        <dbReference type="EMBL" id="VTR60987.1"/>
    </source>
</evidence>
<proteinExistence type="predicted"/>
<dbReference type="AlphaFoldDB" id="A0A4U9WND5"/>
<organism evidence="1">
    <name type="scientific">Serratia fonticola</name>
    <dbReference type="NCBI Taxonomy" id="47917"/>
    <lineage>
        <taxon>Bacteria</taxon>
        <taxon>Pseudomonadati</taxon>
        <taxon>Pseudomonadota</taxon>
        <taxon>Gammaproteobacteria</taxon>
        <taxon>Enterobacterales</taxon>
        <taxon>Yersiniaceae</taxon>
        <taxon>Serratia</taxon>
    </lineage>
</organism>
<name>A0A4U9WND5_SERFO</name>
<accession>A0A4U9WND5</accession>
<reference evidence="1" key="1">
    <citation type="submission" date="2019-05" db="EMBL/GenBank/DDBJ databases">
        <authorList>
            <consortium name="Pathogen Informatics"/>
        </authorList>
    </citation>
    <scope>NUCLEOTIDE SEQUENCE [LARGE SCALE GENOMIC DNA]</scope>
    <source>
        <strain evidence="1">NCTC12965</strain>
    </source>
</reference>
<sequence length="164" mass="18274">MEAPGDDLFHQILRQSGITRCQPQRHHAHPVFIAFQIALAIEGFQRIAGVILEGAEEGLEAEFLGISLLEQLLDKGELILLQHRRFVISLIHQIAQFFRQVVEEHGVLVHVLQKVLPGGQPILIELDAPFGVVKVEHRVERMVIQRGAGGPGQFCRCQNAVTPC</sequence>
<gene>
    <name evidence="1" type="ORF">NCTC12965_08694</name>
</gene>